<dbReference type="SUPFAM" id="SSF53335">
    <property type="entry name" value="S-adenosyl-L-methionine-dependent methyltransferases"/>
    <property type="match status" value="1"/>
</dbReference>
<reference evidence="2" key="1">
    <citation type="submission" date="2022-11" db="EMBL/GenBank/DDBJ databases">
        <authorList>
            <person name="Somphong A."/>
            <person name="Phongsopitanun W."/>
        </authorList>
    </citation>
    <scope>NUCLEOTIDE SEQUENCE</scope>
    <source>
        <strain evidence="2">Pm04-4</strain>
    </source>
</reference>
<evidence type="ECO:0000259" key="1">
    <source>
        <dbReference type="Pfam" id="PF08241"/>
    </source>
</evidence>
<sequence>MSERTYALSADGAEFYESAFVPALFDGWARRLIEAVAPSVEESMLDVACGTGVVARASTAGWVVGVDVNPAMLAVARRKRPDLDWRAGDAMSLPFADDAFDVVVSQAALMYFADRVAALREMARVGGRLGLQVPGRLSASTGYVALTEVVGRHAVPEAVEVIGGYFAVGEPEMLAALCEEAGWRIDRFTTYMSATCLPSMDDFLYAELLPLASHVDDATRRRIVADARVALAPFLTPAGEVAAPIETHLITAHT</sequence>
<protein>
    <submittedName>
        <fullName evidence="2">Methyltransferase domain-containing protein</fullName>
    </submittedName>
</protein>
<keyword evidence="3" id="KW-1185">Reference proteome</keyword>
<keyword evidence="2" id="KW-0808">Transferase</keyword>
<dbReference type="Proteomes" id="UP001151002">
    <property type="component" value="Unassembled WGS sequence"/>
</dbReference>
<dbReference type="Gene3D" id="3.40.50.150">
    <property type="entry name" value="Vaccinia Virus protein VP39"/>
    <property type="match status" value="1"/>
</dbReference>
<dbReference type="PANTHER" id="PTHR42912">
    <property type="entry name" value="METHYLTRANSFERASE"/>
    <property type="match status" value="1"/>
</dbReference>
<dbReference type="EMBL" id="JAPNTZ010000005">
    <property type="protein sequence ID" value="MCY1139622.1"/>
    <property type="molecule type" value="Genomic_DNA"/>
</dbReference>
<dbReference type="InterPro" id="IPR029063">
    <property type="entry name" value="SAM-dependent_MTases_sf"/>
</dbReference>
<evidence type="ECO:0000313" key="2">
    <source>
        <dbReference type="EMBL" id="MCY1139622.1"/>
    </source>
</evidence>
<dbReference type="PANTHER" id="PTHR42912:SF80">
    <property type="entry name" value="METHYLTRANSFERASE DOMAIN-CONTAINING PROTEIN"/>
    <property type="match status" value="1"/>
</dbReference>
<accession>A0ABT4AZF0</accession>
<feature type="domain" description="Methyltransferase type 11" evidence="1">
    <location>
        <begin position="45"/>
        <end position="125"/>
    </location>
</feature>
<keyword evidence="2" id="KW-0489">Methyltransferase</keyword>
<comment type="caution">
    <text evidence="2">The sequence shown here is derived from an EMBL/GenBank/DDBJ whole genome shotgun (WGS) entry which is preliminary data.</text>
</comment>
<dbReference type="GO" id="GO:0032259">
    <property type="term" value="P:methylation"/>
    <property type="evidence" value="ECO:0007669"/>
    <property type="project" value="UniProtKB-KW"/>
</dbReference>
<dbReference type="Pfam" id="PF08241">
    <property type="entry name" value="Methyltransf_11"/>
    <property type="match status" value="1"/>
</dbReference>
<name>A0ABT4AZF0_9ACTN</name>
<proteinExistence type="predicted"/>
<gene>
    <name evidence="2" type="ORF">OWR29_16605</name>
</gene>
<dbReference type="CDD" id="cd02440">
    <property type="entry name" value="AdoMet_MTases"/>
    <property type="match status" value="1"/>
</dbReference>
<dbReference type="GO" id="GO:0008168">
    <property type="term" value="F:methyltransferase activity"/>
    <property type="evidence" value="ECO:0007669"/>
    <property type="project" value="UniProtKB-KW"/>
</dbReference>
<dbReference type="InterPro" id="IPR013216">
    <property type="entry name" value="Methyltransf_11"/>
</dbReference>
<dbReference type="InterPro" id="IPR050508">
    <property type="entry name" value="Methyltransf_Superfamily"/>
</dbReference>
<evidence type="ECO:0000313" key="3">
    <source>
        <dbReference type="Proteomes" id="UP001151002"/>
    </source>
</evidence>
<organism evidence="2 3">
    <name type="scientific">Paractinoplanes pyxinae</name>
    <dbReference type="NCBI Taxonomy" id="2997416"/>
    <lineage>
        <taxon>Bacteria</taxon>
        <taxon>Bacillati</taxon>
        <taxon>Actinomycetota</taxon>
        <taxon>Actinomycetes</taxon>
        <taxon>Micromonosporales</taxon>
        <taxon>Micromonosporaceae</taxon>
        <taxon>Paractinoplanes</taxon>
    </lineage>
</organism>
<dbReference type="RefSeq" id="WP_267563748.1">
    <property type="nucleotide sequence ID" value="NZ_JAPNTZ010000005.1"/>
</dbReference>